<dbReference type="InterPro" id="IPR052158">
    <property type="entry name" value="INH-QAR"/>
</dbReference>
<dbReference type="InterPro" id="IPR018060">
    <property type="entry name" value="HTH_AraC"/>
</dbReference>
<dbReference type="Pfam" id="PF12833">
    <property type="entry name" value="HTH_18"/>
    <property type="match status" value="1"/>
</dbReference>
<evidence type="ECO:0000256" key="1">
    <source>
        <dbReference type="ARBA" id="ARBA00023015"/>
    </source>
</evidence>
<dbReference type="InterPro" id="IPR020449">
    <property type="entry name" value="Tscrpt_reg_AraC-type_HTH"/>
</dbReference>
<dbReference type="PROSITE" id="PS01124">
    <property type="entry name" value="HTH_ARAC_FAMILY_2"/>
    <property type="match status" value="1"/>
</dbReference>
<keyword evidence="1" id="KW-0805">Transcription regulation</keyword>
<dbReference type="PANTHER" id="PTHR43130:SF11">
    <property type="entry name" value="TRANSCRIPTIONAL REGULATORY PROTEIN"/>
    <property type="match status" value="1"/>
</dbReference>
<dbReference type="InterPro" id="IPR029062">
    <property type="entry name" value="Class_I_gatase-like"/>
</dbReference>
<evidence type="ECO:0000313" key="5">
    <source>
        <dbReference type="EMBL" id="MDI1431399.1"/>
    </source>
</evidence>
<dbReference type="InterPro" id="IPR009057">
    <property type="entry name" value="Homeodomain-like_sf"/>
</dbReference>
<dbReference type="InterPro" id="IPR002818">
    <property type="entry name" value="DJ-1/PfpI"/>
</dbReference>
<protein>
    <submittedName>
        <fullName evidence="5">Helix-turn-helix domain-containing protein</fullName>
    </submittedName>
</protein>
<evidence type="ECO:0000256" key="2">
    <source>
        <dbReference type="ARBA" id="ARBA00023125"/>
    </source>
</evidence>
<comment type="caution">
    <text evidence="5">The sequence shown here is derived from an EMBL/GenBank/DDBJ whole genome shotgun (WGS) entry which is preliminary data.</text>
</comment>
<feature type="domain" description="HTH araC/xylS-type" evidence="4">
    <location>
        <begin position="229"/>
        <end position="327"/>
    </location>
</feature>
<sequence>MFVHLLLDGFSDGSLGVALDILGTAAHFSRSGRVSVRIGKRDLVQRVVSIDGAPVRSSVGRTVAVDGALNLRALRPQDVVLVPGMFSASGRTLDELLGREELRRAAVLLAKASAKGVVVAASCSAVFVLAASGLLDGRSATTSWWLASELARRFPEVSVSADRMVVDEGEVITAGAALAHADLTLAIVARTVGPSLPHLVSRYLVLDERPTQARYMLLDHLRANDPAVLALEAFVVRNLSRQISLEELARAAGVSSRTLARRVRASVGSSPQAFVQRVRIRSAVHLLETTRDSVDDIAERVGYADAAAFRRVFRRYAGESPRQLRERA</sequence>
<dbReference type="Proteomes" id="UP001160301">
    <property type="component" value="Unassembled WGS sequence"/>
</dbReference>
<keyword evidence="6" id="KW-1185">Reference proteome</keyword>
<dbReference type="Pfam" id="PF01965">
    <property type="entry name" value="DJ-1_PfpI"/>
    <property type="match status" value="1"/>
</dbReference>
<dbReference type="Gene3D" id="1.10.10.60">
    <property type="entry name" value="Homeodomain-like"/>
    <property type="match status" value="1"/>
</dbReference>
<organism evidence="5 6">
    <name type="scientific">Polyangium sorediatum</name>
    <dbReference type="NCBI Taxonomy" id="889274"/>
    <lineage>
        <taxon>Bacteria</taxon>
        <taxon>Pseudomonadati</taxon>
        <taxon>Myxococcota</taxon>
        <taxon>Polyangia</taxon>
        <taxon>Polyangiales</taxon>
        <taxon>Polyangiaceae</taxon>
        <taxon>Polyangium</taxon>
    </lineage>
</organism>
<evidence type="ECO:0000259" key="4">
    <source>
        <dbReference type="PROSITE" id="PS01124"/>
    </source>
</evidence>
<dbReference type="InterPro" id="IPR018062">
    <property type="entry name" value="HTH_AraC-typ_CS"/>
</dbReference>
<accession>A0ABT6NST5</accession>
<keyword evidence="2" id="KW-0238">DNA-binding</keyword>
<dbReference type="PANTHER" id="PTHR43130">
    <property type="entry name" value="ARAC-FAMILY TRANSCRIPTIONAL REGULATOR"/>
    <property type="match status" value="1"/>
</dbReference>
<dbReference type="SMART" id="SM00342">
    <property type="entry name" value="HTH_ARAC"/>
    <property type="match status" value="1"/>
</dbReference>
<reference evidence="5 6" key="1">
    <citation type="submission" date="2023-04" db="EMBL/GenBank/DDBJ databases">
        <title>The genome sequence of Polyangium sorediatum DSM14670.</title>
        <authorList>
            <person name="Zhang X."/>
        </authorList>
    </citation>
    <scope>NUCLEOTIDE SEQUENCE [LARGE SCALE GENOMIC DNA]</scope>
    <source>
        <strain evidence="5 6">DSM 14670</strain>
    </source>
</reference>
<evidence type="ECO:0000313" key="6">
    <source>
        <dbReference type="Proteomes" id="UP001160301"/>
    </source>
</evidence>
<proteinExistence type="predicted"/>
<dbReference type="PROSITE" id="PS00041">
    <property type="entry name" value="HTH_ARAC_FAMILY_1"/>
    <property type="match status" value="1"/>
</dbReference>
<dbReference type="PRINTS" id="PR00032">
    <property type="entry name" value="HTHARAC"/>
</dbReference>
<evidence type="ECO:0000256" key="3">
    <source>
        <dbReference type="ARBA" id="ARBA00023163"/>
    </source>
</evidence>
<gene>
    <name evidence="5" type="ORF">QHF89_18030</name>
</gene>
<dbReference type="SUPFAM" id="SSF52317">
    <property type="entry name" value="Class I glutamine amidotransferase-like"/>
    <property type="match status" value="1"/>
</dbReference>
<keyword evidence="3" id="KW-0804">Transcription</keyword>
<name>A0ABT6NST5_9BACT</name>
<dbReference type="SUPFAM" id="SSF46689">
    <property type="entry name" value="Homeodomain-like"/>
    <property type="match status" value="2"/>
</dbReference>
<dbReference type="Gene3D" id="3.40.50.880">
    <property type="match status" value="1"/>
</dbReference>
<dbReference type="EMBL" id="JARZHI010000014">
    <property type="protein sequence ID" value="MDI1431399.1"/>
    <property type="molecule type" value="Genomic_DNA"/>
</dbReference>